<gene>
    <name evidence="7" type="ORF">BST39_25515</name>
</gene>
<dbReference type="InterPro" id="IPR005467">
    <property type="entry name" value="His_kinase_dom"/>
</dbReference>
<evidence type="ECO:0000256" key="2">
    <source>
        <dbReference type="ARBA" id="ARBA00012438"/>
    </source>
</evidence>
<dbReference type="EMBL" id="MVIE01000053">
    <property type="protein sequence ID" value="ORB33723.1"/>
    <property type="molecule type" value="Genomic_DNA"/>
</dbReference>
<dbReference type="CDD" id="cd00038">
    <property type="entry name" value="CAP_ED"/>
    <property type="match status" value="1"/>
</dbReference>
<dbReference type="OrthoDB" id="1931120at2"/>
<dbReference type="SUPFAM" id="SSF55874">
    <property type="entry name" value="ATPase domain of HSP90 chaperone/DNA topoisomerase II/histidine kinase"/>
    <property type="match status" value="1"/>
</dbReference>
<dbReference type="PROSITE" id="PS50109">
    <property type="entry name" value="HIS_KIN"/>
    <property type="match status" value="1"/>
</dbReference>
<feature type="domain" description="Cyclic nucleotide-binding" evidence="5">
    <location>
        <begin position="17"/>
        <end position="122"/>
    </location>
</feature>
<proteinExistence type="predicted"/>
<dbReference type="Gene3D" id="3.30.565.10">
    <property type="entry name" value="Histidine kinase-like ATPase, C-terminal domain"/>
    <property type="match status" value="1"/>
</dbReference>
<dbReference type="SMART" id="SM00387">
    <property type="entry name" value="HATPase_c"/>
    <property type="match status" value="1"/>
</dbReference>
<dbReference type="Gene3D" id="2.60.120.10">
    <property type="entry name" value="Jelly Rolls"/>
    <property type="match status" value="1"/>
</dbReference>
<dbReference type="InterPro" id="IPR018490">
    <property type="entry name" value="cNMP-bd_dom_sf"/>
</dbReference>
<dbReference type="InterPro" id="IPR000595">
    <property type="entry name" value="cNMP-bd_dom"/>
</dbReference>
<sequence length="499" mass="54592">MTAKTPCEPDELRSLFLFEALTDEQLAVLCANGHIENYEPGPICVEGEPATCFYVLIDGELTMSKLSGGQDIETNRTSQRGVYCGAWRAFTGGKQKSYDASVHVTKPSRFFVMDAPVFAQFMRDQFPMAVHLLDGIAVGTDRTRRIIDNREKLLALGRLSAGLTHQLNNPAAAIARAAADLRGRVAGMRGKLAMLADGTVSPEALSALVHLQQGVAEQVAKSATEHLSAMETADREDAVGDWLEEHGVEGGWDIAPTFVEGGIDTDWLERISTVSEELASTSLEEAIRWINYTIESELLMNQILEASKRISALVADAKQYSQLDRAPFQVANIHELLRSTLVMFADRLTKDGSKDGSNSNHPVITLVKDFDRSLPEIPCYPGDLNQVWTNIIDNAIAAMRDTGGTLTVRTCRDGENMARVEICDTGPGVPEDVREHIFEPFFTTKPFGEGTGLGLDLAFNIVVKKHRGDLRVESVPGDTRFIVLLPLQAPPAAELDLPE</sequence>
<keyword evidence="3 7" id="KW-0808">Transferase</keyword>
<dbReference type="GO" id="GO:0000160">
    <property type="term" value="P:phosphorelay signal transduction system"/>
    <property type="evidence" value="ECO:0007669"/>
    <property type="project" value="UniProtKB-KW"/>
</dbReference>
<dbReference type="Gene3D" id="1.10.287.130">
    <property type="match status" value="1"/>
</dbReference>
<dbReference type="InterPro" id="IPR036890">
    <property type="entry name" value="HATPase_C_sf"/>
</dbReference>
<dbReference type="PRINTS" id="PR00344">
    <property type="entry name" value="BCTRLSENSOR"/>
</dbReference>
<evidence type="ECO:0000313" key="8">
    <source>
        <dbReference type="Proteomes" id="UP000192513"/>
    </source>
</evidence>
<evidence type="ECO:0000259" key="6">
    <source>
        <dbReference type="PROSITE" id="PS50109"/>
    </source>
</evidence>
<name>A0A1X0I3S1_9MYCO</name>
<dbReference type="SUPFAM" id="SSF51206">
    <property type="entry name" value="cAMP-binding domain-like"/>
    <property type="match status" value="1"/>
</dbReference>
<comment type="catalytic activity">
    <reaction evidence="1">
        <text>ATP + protein L-histidine = ADP + protein N-phospho-L-histidine.</text>
        <dbReference type="EC" id="2.7.13.3"/>
    </reaction>
</comment>
<dbReference type="InterPro" id="IPR004358">
    <property type="entry name" value="Sig_transdc_His_kin-like_C"/>
</dbReference>
<dbReference type="Proteomes" id="UP000192513">
    <property type="component" value="Unassembled WGS sequence"/>
</dbReference>
<comment type="caution">
    <text evidence="7">The sequence shown here is derived from an EMBL/GenBank/DDBJ whole genome shotgun (WGS) entry which is preliminary data.</text>
</comment>
<dbReference type="InterPro" id="IPR003594">
    <property type="entry name" value="HATPase_dom"/>
</dbReference>
<dbReference type="PANTHER" id="PTHR43065">
    <property type="entry name" value="SENSOR HISTIDINE KINASE"/>
    <property type="match status" value="1"/>
</dbReference>
<keyword evidence="4" id="KW-0902">Two-component regulatory system</keyword>
<accession>A0A1X0I3S1</accession>
<dbReference type="PANTHER" id="PTHR43065:SF48">
    <property type="entry name" value="HISTIDINE KINASE"/>
    <property type="match status" value="1"/>
</dbReference>
<dbReference type="PROSITE" id="PS50042">
    <property type="entry name" value="CNMP_BINDING_3"/>
    <property type="match status" value="1"/>
</dbReference>
<keyword evidence="3 7" id="KW-0418">Kinase</keyword>
<evidence type="ECO:0000256" key="1">
    <source>
        <dbReference type="ARBA" id="ARBA00000085"/>
    </source>
</evidence>
<dbReference type="AlphaFoldDB" id="A0A1X0I3S1"/>
<protein>
    <recommendedName>
        <fullName evidence="2">histidine kinase</fullName>
        <ecNumber evidence="2">2.7.13.3</ecNumber>
    </recommendedName>
</protein>
<dbReference type="STRING" id="590652.BST39_25515"/>
<feature type="domain" description="Histidine kinase" evidence="6">
    <location>
        <begin position="299"/>
        <end position="489"/>
    </location>
</feature>
<dbReference type="InterPro" id="IPR014710">
    <property type="entry name" value="RmlC-like_jellyroll"/>
</dbReference>
<evidence type="ECO:0000256" key="3">
    <source>
        <dbReference type="ARBA" id="ARBA00022777"/>
    </source>
</evidence>
<reference evidence="7 8" key="1">
    <citation type="submission" date="2017-02" db="EMBL/GenBank/DDBJ databases">
        <title>The new phylogeny of genus Mycobacterium.</title>
        <authorList>
            <person name="Tortoli E."/>
            <person name="Trovato A."/>
            <person name="Cirillo D.M."/>
        </authorList>
    </citation>
    <scope>NUCLEOTIDE SEQUENCE [LARGE SCALE GENOMIC DNA]</scope>
    <source>
        <strain evidence="7 8">DSM 45000</strain>
    </source>
</reference>
<evidence type="ECO:0000259" key="5">
    <source>
        <dbReference type="PROSITE" id="PS50042"/>
    </source>
</evidence>
<organism evidence="7 8">
    <name type="scientific">Mycobacterium paraseoulense</name>
    <dbReference type="NCBI Taxonomy" id="590652"/>
    <lineage>
        <taxon>Bacteria</taxon>
        <taxon>Bacillati</taxon>
        <taxon>Actinomycetota</taxon>
        <taxon>Actinomycetes</taxon>
        <taxon>Mycobacteriales</taxon>
        <taxon>Mycobacteriaceae</taxon>
        <taxon>Mycobacterium</taxon>
    </lineage>
</organism>
<dbReference type="Pfam" id="PF02518">
    <property type="entry name" value="HATPase_c"/>
    <property type="match status" value="1"/>
</dbReference>
<evidence type="ECO:0000256" key="4">
    <source>
        <dbReference type="ARBA" id="ARBA00023012"/>
    </source>
</evidence>
<dbReference type="Pfam" id="PF00027">
    <property type="entry name" value="cNMP_binding"/>
    <property type="match status" value="1"/>
</dbReference>
<dbReference type="GO" id="GO:0004673">
    <property type="term" value="F:protein histidine kinase activity"/>
    <property type="evidence" value="ECO:0007669"/>
    <property type="project" value="UniProtKB-EC"/>
</dbReference>
<dbReference type="EC" id="2.7.13.3" evidence="2"/>
<evidence type="ECO:0000313" key="7">
    <source>
        <dbReference type="EMBL" id="ORB33723.1"/>
    </source>
</evidence>
<keyword evidence="8" id="KW-1185">Reference proteome</keyword>